<keyword evidence="4 14" id="KW-0963">Cytoplasm</keyword>
<comment type="caution">
    <text evidence="14">Lacks conserved residue(s) required for the propagation of feature annotation.</text>
</comment>
<comment type="cofactor">
    <cofactor evidence="14">
        <name>Mg(2+)</name>
        <dbReference type="ChEBI" id="CHEBI:18420"/>
    </cofactor>
</comment>
<evidence type="ECO:0000313" key="18">
    <source>
        <dbReference type="Proteomes" id="UP000070263"/>
    </source>
</evidence>
<keyword evidence="18" id="KW-1185">Reference proteome</keyword>
<evidence type="ECO:0000256" key="12">
    <source>
        <dbReference type="ARBA" id="ARBA00023229"/>
    </source>
</evidence>
<evidence type="ECO:0000259" key="15">
    <source>
        <dbReference type="Pfam" id="PF00288"/>
    </source>
</evidence>
<keyword evidence="7 14" id="KW-0547">Nucleotide-binding</keyword>
<dbReference type="Proteomes" id="UP000070263">
    <property type="component" value="Unassembled WGS sequence"/>
</dbReference>
<comment type="caution">
    <text evidence="17">The sequence shown here is derived from an EMBL/GenBank/DDBJ whole genome shotgun (WGS) entry which is preliminary data.</text>
</comment>
<keyword evidence="12 14" id="KW-0414">Isoprene biosynthesis</keyword>
<dbReference type="EMBL" id="LHYE01000019">
    <property type="protein sequence ID" value="KXB07046.1"/>
    <property type="molecule type" value="Genomic_DNA"/>
</dbReference>
<dbReference type="GO" id="GO:0000287">
    <property type="term" value="F:magnesium ion binding"/>
    <property type="evidence" value="ECO:0007669"/>
    <property type="project" value="UniProtKB-UniRule"/>
</dbReference>
<comment type="function">
    <text evidence="14">Catalyzes the phosphorylation of (R)-mevalonate (MVA) to (R)-mevalonate 5-phosphate (MVAP). Functions in the mevalonate (MVA) pathway leading to isopentenyl diphosphate (IPP), a key precursor for the biosynthesis of isoprenoid compounds such as archaeal membrane lipids.</text>
</comment>
<evidence type="ECO:0000256" key="10">
    <source>
        <dbReference type="ARBA" id="ARBA00022842"/>
    </source>
</evidence>
<keyword evidence="9 14" id="KW-0067">ATP-binding</keyword>
<evidence type="ECO:0000256" key="6">
    <source>
        <dbReference type="ARBA" id="ARBA00022679"/>
    </source>
</evidence>
<proteinExistence type="inferred from homology"/>
<gene>
    <name evidence="14" type="primary">mvk</name>
    <name evidence="17" type="ORF">AKJ51_02185</name>
</gene>
<dbReference type="PATRIC" id="fig|1698280.3.peg.286"/>
<dbReference type="UniPathway" id="UPA00057">
    <property type="reaction ID" value="UER00098"/>
</dbReference>
<dbReference type="InterPro" id="IPR036554">
    <property type="entry name" value="GHMP_kinase_C_sf"/>
</dbReference>
<dbReference type="EC" id="2.7.1.36" evidence="3 14"/>
<dbReference type="GO" id="GO:0004496">
    <property type="term" value="F:mevalonate kinase activity"/>
    <property type="evidence" value="ECO:0007669"/>
    <property type="project" value="UniProtKB-UniRule"/>
</dbReference>
<dbReference type="Pfam" id="PF00288">
    <property type="entry name" value="GHMP_kinases_N"/>
    <property type="match status" value="1"/>
</dbReference>
<evidence type="ECO:0000256" key="13">
    <source>
        <dbReference type="ARBA" id="ARBA00029438"/>
    </source>
</evidence>
<dbReference type="PANTHER" id="PTHR43290:SF2">
    <property type="entry name" value="MEVALONATE KINASE"/>
    <property type="match status" value="1"/>
</dbReference>
<dbReference type="PANTHER" id="PTHR43290">
    <property type="entry name" value="MEVALONATE KINASE"/>
    <property type="match status" value="1"/>
</dbReference>
<reference evidence="17 18" key="1">
    <citation type="journal article" date="2016" name="Sci. Rep.">
        <title>Metabolic traits of an uncultured archaeal lineage -MSBL1- from brine pools of the Red Sea.</title>
        <authorList>
            <person name="Mwirichia R."/>
            <person name="Alam I."/>
            <person name="Rashid M."/>
            <person name="Vinu M."/>
            <person name="Ba-Alawi W."/>
            <person name="Anthony Kamau A."/>
            <person name="Kamanda Ngugi D."/>
            <person name="Goker M."/>
            <person name="Klenk H.P."/>
            <person name="Bajic V."/>
            <person name="Stingl U."/>
        </authorList>
    </citation>
    <scope>NUCLEOTIDE SEQUENCE [LARGE SCALE GENOMIC DNA]</scope>
    <source>
        <strain evidence="17">SCGC-AAA382A20</strain>
    </source>
</reference>
<evidence type="ECO:0000256" key="8">
    <source>
        <dbReference type="ARBA" id="ARBA00022777"/>
    </source>
</evidence>
<comment type="catalytic activity">
    <reaction evidence="14">
        <text>(R)-mevalonate + ATP = (R)-5-phosphomevalonate + ADP + H(+)</text>
        <dbReference type="Rhea" id="RHEA:17065"/>
        <dbReference type="ChEBI" id="CHEBI:15378"/>
        <dbReference type="ChEBI" id="CHEBI:30616"/>
        <dbReference type="ChEBI" id="CHEBI:36464"/>
        <dbReference type="ChEBI" id="CHEBI:58146"/>
        <dbReference type="ChEBI" id="CHEBI:456216"/>
        <dbReference type="EC" id="2.7.1.36"/>
    </reaction>
</comment>
<dbReference type="InterPro" id="IPR022937">
    <property type="entry name" value="Mevalonate_kinase_arc"/>
</dbReference>
<dbReference type="PRINTS" id="PR00959">
    <property type="entry name" value="MEVGALKINASE"/>
</dbReference>
<dbReference type="Gene3D" id="3.30.70.890">
    <property type="entry name" value="GHMP kinase, C-terminal domain"/>
    <property type="match status" value="1"/>
</dbReference>
<keyword evidence="11 14" id="KW-0443">Lipid metabolism</keyword>
<evidence type="ECO:0000256" key="11">
    <source>
        <dbReference type="ARBA" id="ARBA00023098"/>
    </source>
</evidence>
<evidence type="ECO:0000259" key="16">
    <source>
        <dbReference type="Pfam" id="PF08544"/>
    </source>
</evidence>
<feature type="domain" description="GHMP kinase N-terminal" evidence="15">
    <location>
        <begin position="79"/>
        <end position="165"/>
    </location>
</feature>
<dbReference type="SUPFAM" id="SSF54211">
    <property type="entry name" value="Ribosomal protein S5 domain 2-like"/>
    <property type="match status" value="1"/>
</dbReference>
<dbReference type="InterPro" id="IPR006204">
    <property type="entry name" value="GHMP_kinase_N_dom"/>
</dbReference>
<evidence type="ECO:0000256" key="5">
    <source>
        <dbReference type="ARBA" id="ARBA00022516"/>
    </source>
</evidence>
<dbReference type="AlphaFoldDB" id="A0A133VKR4"/>
<comment type="similarity">
    <text evidence="2 14">Belongs to the GHMP kinase family. Mevalonate kinase subfamily.</text>
</comment>
<evidence type="ECO:0000256" key="9">
    <source>
        <dbReference type="ARBA" id="ARBA00022840"/>
    </source>
</evidence>
<organism evidence="17 18">
    <name type="scientific">candidate division MSBL1 archaeon SCGC-AAA382A20</name>
    <dbReference type="NCBI Taxonomy" id="1698280"/>
    <lineage>
        <taxon>Archaea</taxon>
        <taxon>Methanobacteriati</taxon>
        <taxon>Methanobacteriota</taxon>
        <taxon>candidate division MSBL1</taxon>
    </lineage>
</organism>
<dbReference type="Gene3D" id="3.30.230.10">
    <property type="match status" value="1"/>
</dbReference>
<dbReference type="InterPro" id="IPR006205">
    <property type="entry name" value="Mev_gal_kin"/>
</dbReference>
<evidence type="ECO:0000256" key="14">
    <source>
        <dbReference type="HAMAP-Rule" id="MF_00217"/>
    </source>
</evidence>
<dbReference type="GO" id="GO:0019287">
    <property type="term" value="P:isopentenyl diphosphate biosynthetic process, mevalonate pathway"/>
    <property type="evidence" value="ECO:0007669"/>
    <property type="project" value="UniProtKB-UniRule"/>
</dbReference>
<name>A0A133VKR4_9EURY</name>
<dbReference type="Pfam" id="PF08544">
    <property type="entry name" value="GHMP_kinases_C"/>
    <property type="match status" value="1"/>
</dbReference>
<dbReference type="InterPro" id="IPR006203">
    <property type="entry name" value="GHMP_knse_ATP-bd_CS"/>
</dbReference>
<keyword evidence="10 14" id="KW-0460">Magnesium</keyword>
<comment type="pathway">
    <text evidence="13 14">Isoprenoid biosynthesis; isopentenyl diphosphate biosynthesis via mevalonate pathway; isopentenyl diphosphate from (R)-mevalonate: step 1/3.</text>
</comment>
<feature type="domain" description="GHMP kinase C-terminal" evidence="16">
    <location>
        <begin position="229"/>
        <end position="298"/>
    </location>
</feature>
<evidence type="ECO:0000256" key="4">
    <source>
        <dbReference type="ARBA" id="ARBA00022490"/>
    </source>
</evidence>
<dbReference type="InterPro" id="IPR020568">
    <property type="entry name" value="Ribosomal_Su5_D2-typ_SF"/>
</dbReference>
<evidence type="ECO:0000256" key="2">
    <source>
        <dbReference type="ARBA" id="ARBA00006495"/>
    </source>
</evidence>
<dbReference type="PROSITE" id="PS00627">
    <property type="entry name" value="GHMP_KINASES_ATP"/>
    <property type="match status" value="1"/>
</dbReference>
<dbReference type="GO" id="GO:0005524">
    <property type="term" value="F:ATP binding"/>
    <property type="evidence" value="ECO:0007669"/>
    <property type="project" value="UniProtKB-UniRule"/>
</dbReference>
<evidence type="ECO:0000256" key="1">
    <source>
        <dbReference type="ARBA" id="ARBA00004496"/>
    </source>
</evidence>
<comment type="subcellular location">
    <subcellularLocation>
        <location evidence="1 14">Cytoplasm</location>
    </subcellularLocation>
</comment>
<comment type="subunit">
    <text evidence="14">Homodimer.</text>
</comment>
<sequence length="321" mass="34100">MYVSSPGQIFLFGEHAVVYGQPALLASIGLRTTVEAEPLDNRRIEVESEGLGEMSGKVEKIEEKWKIREKSGDITQLRYVTRVAELVFNYLDSGKGVSLTISSELPPGSGLGSSSAVTTAAGVAVSSILGEDLEKDKIAQLAYEAEVDIQGAASHAGVSVATHGGFLRVQGDQLKNLENFSELDILIGYTGNYADTGKMVEKVRDLKESNPEIYGPIIKTIGKATEGGIESLKDNNLEKVGVLMNANQNLLEGLDVSTPKLRNLIETARDFGALGAKITGAGGGGCMIALGSKNIEKTVDAIEENDGVPIKTKIGLEGLRY</sequence>
<dbReference type="InterPro" id="IPR013750">
    <property type="entry name" value="GHMP_kinase_C_dom"/>
</dbReference>
<keyword evidence="8 14" id="KW-0418">Kinase</keyword>
<dbReference type="SUPFAM" id="SSF55060">
    <property type="entry name" value="GHMP Kinase, C-terminal domain"/>
    <property type="match status" value="1"/>
</dbReference>
<keyword evidence="6 14" id="KW-0808">Transferase</keyword>
<dbReference type="NCBIfam" id="TIGR00549">
    <property type="entry name" value="mevalon_kin"/>
    <property type="match status" value="1"/>
</dbReference>
<accession>A0A133VKR4</accession>
<dbReference type="HAMAP" id="MF_00217">
    <property type="entry name" value="Mevalonate_kinase"/>
    <property type="match status" value="1"/>
</dbReference>
<dbReference type="GO" id="GO:0005829">
    <property type="term" value="C:cytosol"/>
    <property type="evidence" value="ECO:0007669"/>
    <property type="project" value="TreeGrafter"/>
</dbReference>
<evidence type="ECO:0000256" key="7">
    <source>
        <dbReference type="ARBA" id="ARBA00022741"/>
    </source>
</evidence>
<protein>
    <recommendedName>
        <fullName evidence="3 14">Mevalonate kinase</fullName>
        <shortName evidence="14">MK</shortName>
        <shortName evidence="14">MVK</shortName>
        <ecNumber evidence="3 14">2.7.1.36</ecNumber>
    </recommendedName>
</protein>
<keyword evidence="5 14" id="KW-0444">Lipid biosynthesis</keyword>
<dbReference type="InterPro" id="IPR014721">
    <property type="entry name" value="Ribsml_uS5_D2-typ_fold_subgr"/>
</dbReference>
<evidence type="ECO:0000313" key="17">
    <source>
        <dbReference type="EMBL" id="KXB07046.1"/>
    </source>
</evidence>
<evidence type="ECO:0000256" key="3">
    <source>
        <dbReference type="ARBA" id="ARBA00012103"/>
    </source>
</evidence>